<dbReference type="SMART" id="SM00355">
    <property type="entry name" value="ZnF_C2H2"/>
    <property type="match status" value="4"/>
</dbReference>
<dbReference type="SUPFAM" id="SSF52540">
    <property type="entry name" value="P-loop containing nucleoside triphosphate hydrolases"/>
    <property type="match status" value="1"/>
</dbReference>
<proteinExistence type="predicted"/>
<dbReference type="Pfam" id="PF00096">
    <property type="entry name" value="zf-C2H2"/>
    <property type="match status" value="2"/>
</dbReference>
<dbReference type="eggNOG" id="KOG1721">
    <property type="taxonomic scope" value="Eukaryota"/>
</dbReference>
<dbReference type="Gene3D" id="3.30.160.60">
    <property type="entry name" value="Classic Zinc Finger"/>
    <property type="match status" value="2"/>
</dbReference>
<dbReference type="STRING" id="341663.Q0CYJ5"/>
<dbReference type="AlphaFoldDB" id="Q0CYJ5"/>
<dbReference type="PROSITE" id="PS00028">
    <property type="entry name" value="ZINC_FINGER_C2H2_1"/>
    <property type="match status" value="2"/>
</dbReference>
<keyword evidence="2" id="KW-0863">Zinc-finger</keyword>
<dbReference type="InterPro" id="IPR013087">
    <property type="entry name" value="Znf_C2H2_type"/>
</dbReference>
<dbReference type="OrthoDB" id="21416at2759"/>
<gene>
    <name evidence="5" type="ORF">ATEG_01239</name>
</gene>
<dbReference type="Pfam" id="PF22939">
    <property type="entry name" value="WHD_GPIID"/>
    <property type="match status" value="1"/>
</dbReference>
<dbReference type="PANTHER" id="PTHR10039:SF14">
    <property type="entry name" value="NACHT DOMAIN-CONTAINING PROTEIN"/>
    <property type="match status" value="1"/>
</dbReference>
<evidence type="ECO:0000313" key="5">
    <source>
        <dbReference type="EMBL" id="EAU37996.1"/>
    </source>
</evidence>
<dbReference type="Gene3D" id="3.40.50.300">
    <property type="entry name" value="P-loop containing nucleotide triphosphate hydrolases"/>
    <property type="match status" value="1"/>
</dbReference>
<dbReference type="PROSITE" id="PS50157">
    <property type="entry name" value="ZINC_FINGER_C2H2_2"/>
    <property type="match status" value="2"/>
</dbReference>
<dbReference type="VEuPathDB" id="FungiDB:ATEG_01239"/>
<sequence length="1038" mass="119221">MASSHDALELESESEKFRNFWTKKDQKNFAIFSFEEFEKSIGDLQTKQHSQRRLQDPSRMGPFLKALDQYREVVEEFFPKSDILPFLCLADEYEKAFDGLLDLYKRVGEGLPLLSQYKGVFHAKPHTVRVLLYLYKDILQLHRDSLIYFRQPKWKSLFDETWKTYSSRFDSLILNLARHGSLIEKEANPSEIDAELSLTAPSSLDSEMRVEDLTRLNVVYNWLRPANVANDQDHFSHIRSEHGDTGRWLLNNPSFQRWFDRKFPEIPPLLWLRGIPGAGKTILASLIVEEAQKLTPTPTVLFFYCKYQNPERDNFLALARSLLAQFLKQNPGLLLQFYQKCCNSGEALLTSQALARELLDLAFSNCNSAYIILDGLDECERGERKSITKWFRTLVEDLPAEDPDRFHCLFVSQDDGIARKDLSGIETVTIRVGDNQPDIHRYSLVEAGRLKERLAQFCELSDEKLGWIATTVAKSANGRLYNVYPVCNYRLTNNIGMFLLAKLVWINLAQVTSMRQLNDELDINVFPKGIDEAYQRIMERMEQQSSAVAMKDTLMLLGWLVCAKRPLKWHEIQGLKSINLEDQLVDFGREGFVVAPKDLCGSLVEVRSDGTLEFVHLTTKLFLAKAGHIDPAAEEIKLASLCIDYLNLPAFLGPPTERGVLNGDYVFMDYAVLYWIRHLEAGAVRAEGKDQLMKDLAESLEIFVGFHWASPRATLEVSDRIHKRLQFFQNLSFYDKLAQTVVSARKQLRCFGSTKQDEIALDLADIVQNVRGILERMLSSQIEVQPEVARKYGGNNLFKCPRFSCHFFPVGFPSADERDKHIQRHDRPFRCTIETCPGFVIGFTSATDREKHVKEIHSSITAEDEEFPTDQEVQRSIDKSMPENDVPTSTNPIESSESSESETEAIHQHVPRPKRQRQTQFVCEHCSKVFGKRYNWQSHLRTHSIEQPCKCPECEVSFARLSDMKRHMKTSHMNARRYHCGGVLRNGDSWGCGKSFSRADILRKHHTSRVGRACLDPFLRDQEQAYSQAQYTNGQQAP</sequence>
<dbReference type="RefSeq" id="XP_001208604.1">
    <property type="nucleotide sequence ID" value="XM_001208604.1"/>
</dbReference>
<evidence type="ECO:0000256" key="2">
    <source>
        <dbReference type="PROSITE-ProRule" id="PRU00042"/>
    </source>
</evidence>
<keyword evidence="2" id="KW-0862">Zinc</keyword>
<dbReference type="GO" id="GO:0008270">
    <property type="term" value="F:zinc ion binding"/>
    <property type="evidence" value="ECO:0007669"/>
    <property type="project" value="UniProtKB-KW"/>
</dbReference>
<keyword evidence="2" id="KW-0479">Metal-binding</keyword>
<feature type="compositionally biased region" description="Basic and acidic residues" evidence="3">
    <location>
        <begin position="872"/>
        <end position="882"/>
    </location>
</feature>
<organism evidence="5 6">
    <name type="scientific">Aspergillus terreus (strain NIH 2624 / FGSC A1156)</name>
    <dbReference type="NCBI Taxonomy" id="341663"/>
    <lineage>
        <taxon>Eukaryota</taxon>
        <taxon>Fungi</taxon>
        <taxon>Dikarya</taxon>
        <taxon>Ascomycota</taxon>
        <taxon>Pezizomycotina</taxon>
        <taxon>Eurotiomycetes</taxon>
        <taxon>Eurotiomycetidae</taxon>
        <taxon>Eurotiales</taxon>
        <taxon>Aspergillaceae</taxon>
        <taxon>Aspergillus</taxon>
        <taxon>Aspergillus subgen. Circumdati</taxon>
    </lineage>
</organism>
<evidence type="ECO:0000259" key="4">
    <source>
        <dbReference type="PROSITE" id="PS50157"/>
    </source>
</evidence>
<dbReference type="EMBL" id="CH476595">
    <property type="protein sequence ID" value="EAU37996.1"/>
    <property type="molecule type" value="Genomic_DNA"/>
</dbReference>
<evidence type="ECO:0000256" key="3">
    <source>
        <dbReference type="SAM" id="MobiDB-lite"/>
    </source>
</evidence>
<evidence type="ECO:0000256" key="1">
    <source>
        <dbReference type="ARBA" id="ARBA00022737"/>
    </source>
</evidence>
<dbReference type="Proteomes" id="UP000007963">
    <property type="component" value="Unassembled WGS sequence"/>
</dbReference>
<feature type="domain" description="C2H2-type" evidence="4">
    <location>
        <begin position="949"/>
        <end position="977"/>
    </location>
</feature>
<dbReference type="HOGENOM" id="CLU_002406_3_0_1"/>
<dbReference type="SUPFAM" id="SSF57667">
    <property type="entry name" value="beta-beta-alpha zinc fingers"/>
    <property type="match status" value="1"/>
</dbReference>
<dbReference type="InterPro" id="IPR054471">
    <property type="entry name" value="GPIID_WHD"/>
</dbReference>
<dbReference type="InterPro" id="IPR056884">
    <property type="entry name" value="NPHP3-like_N"/>
</dbReference>
<dbReference type="InterPro" id="IPR036236">
    <property type="entry name" value="Znf_C2H2_sf"/>
</dbReference>
<dbReference type="PANTHER" id="PTHR10039">
    <property type="entry name" value="AMELOGENIN"/>
    <property type="match status" value="1"/>
</dbReference>
<dbReference type="Pfam" id="PF24883">
    <property type="entry name" value="NPHP3_N"/>
    <property type="match status" value="1"/>
</dbReference>
<reference evidence="6" key="1">
    <citation type="submission" date="2005-09" db="EMBL/GenBank/DDBJ databases">
        <title>Annotation of the Aspergillus terreus NIH2624 genome.</title>
        <authorList>
            <person name="Birren B.W."/>
            <person name="Lander E.S."/>
            <person name="Galagan J.E."/>
            <person name="Nusbaum C."/>
            <person name="Devon K."/>
            <person name="Henn M."/>
            <person name="Ma L.-J."/>
            <person name="Jaffe D.B."/>
            <person name="Butler J."/>
            <person name="Alvarez P."/>
            <person name="Gnerre S."/>
            <person name="Grabherr M."/>
            <person name="Kleber M."/>
            <person name="Mauceli E.W."/>
            <person name="Brockman W."/>
            <person name="Rounsley S."/>
            <person name="Young S.K."/>
            <person name="LaButti K."/>
            <person name="Pushparaj V."/>
            <person name="DeCaprio D."/>
            <person name="Crawford M."/>
            <person name="Koehrsen M."/>
            <person name="Engels R."/>
            <person name="Montgomery P."/>
            <person name="Pearson M."/>
            <person name="Howarth C."/>
            <person name="Larson L."/>
            <person name="Luoma S."/>
            <person name="White J."/>
            <person name="Alvarado L."/>
            <person name="Kodira C.D."/>
            <person name="Zeng Q."/>
            <person name="Oleary S."/>
            <person name="Yandava C."/>
            <person name="Denning D.W."/>
            <person name="Nierman W.C."/>
            <person name="Milne T."/>
            <person name="Madden K."/>
        </authorList>
    </citation>
    <scope>NUCLEOTIDE SEQUENCE [LARGE SCALE GENOMIC DNA]</scope>
    <source>
        <strain evidence="6">NIH 2624 / FGSC A1156</strain>
    </source>
</reference>
<keyword evidence="1" id="KW-0677">Repeat</keyword>
<feature type="region of interest" description="Disordered" evidence="3">
    <location>
        <begin position="860"/>
        <end position="916"/>
    </location>
</feature>
<protein>
    <recommendedName>
        <fullName evidence="4">C2H2-type domain-containing protein</fullName>
    </recommendedName>
</protein>
<dbReference type="InterPro" id="IPR027417">
    <property type="entry name" value="P-loop_NTPase"/>
</dbReference>
<accession>Q0CYJ5</accession>
<dbReference type="GeneID" id="4316070"/>
<evidence type="ECO:0000313" key="6">
    <source>
        <dbReference type="Proteomes" id="UP000007963"/>
    </source>
</evidence>
<feature type="domain" description="C2H2-type" evidence="4">
    <location>
        <begin position="921"/>
        <end position="948"/>
    </location>
</feature>
<name>Q0CYJ5_ASPTN</name>
<dbReference type="OMA" id="HERSFFC"/>